<feature type="domain" description="Glycosyl hydrolase family 36 C-terminal" evidence="8">
    <location>
        <begin position="642"/>
        <end position="767"/>
    </location>
</feature>
<evidence type="ECO:0000256" key="2">
    <source>
        <dbReference type="ARBA" id="ARBA00012755"/>
    </source>
</evidence>
<dbReference type="InterPro" id="IPR031704">
    <property type="entry name" value="Glyco_hydro_36_N"/>
</dbReference>
<feature type="active site" description="Proton donor" evidence="6">
    <location>
        <position position="540"/>
    </location>
</feature>
<dbReference type="SUPFAM" id="SSF51445">
    <property type="entry name" value="(Trans)glycosidases"/>
    <property type="match status" value="1"/>
</dbReference>
<evidence type="ECO:0000313" key="10">
    <source>
        <dbReference type="EMBL" id="SDI06356.1"/>
    </source>
</evidence>
<feature type="active site" description="Nucleophile" evidence="6">
    <location>
        <position position="472"/>
    </location>
</feature>
<dbReference type="Gene3D" id="2.70.98.60">
    <property type="entry name" value="alpha-galactosidase from lactobacil brevis"/>
    <property type="match status" value="1"/>
</dbReference>
<dbReference type="Pfam" id="PF02065">
    <property type="entry name" value="Melibiase"/>
    <property type="match status" value="1"/>
</dbReference>
<dbReference type="Gene3D" id="3.20.20.70">
    <property type="entry name" value="Aldolase class I"/>
    <property type="match status" value="1"/>
</dbReference>
<dbReference type="GO" id="GO:0004557">
    <property type="term" value="F:alpha-galactosidase activity"/>
    <property type="evidence" value="ECO:0007669"/>
    <property type="project" value="UniProtKB-UniRule"/>
</dbReference>
<feature type="binding site" evidence="7">
    <location>
        <position position="193"/>
    </location>
    <ligand>
        <name>substrate</name>
    </ligand>
</feature>
<dbReference type="PANTHER" id="PTHR43053">
    <property type="entry name" value="GLYCOSIDASE FAMILY 31"/>
    <property type="match status" value="1"/>
</dbReference>
<evidence type="ECO:0000256" key="5">
    <source>
        <dbReference type="PIRNR" id="PIRNR005536"/>
    </source>
</evidence>
<dbReference type="InterPro" id="IPR000111">
    <property type="entry name" value="Glyco_hydro_27/36_CS"/>
</dbReference>
<dbReference type="InterPro" id="IPR002252">
    <property type="entry name" value="Glyco_hydro_36"/>
</dbReference>
<feature type="binding site" evidence="7">
    <location>
        <begin position="470"/>
        <end position="474"/>
    </location>
    <ligand>
        <name>substrate</name>
    </ligand>
</feature>
<accession>A0A1G8HI66</accession>
<evidence type="ECO:0000256" key="4">
    <source>
        <dbReference type="ARBA" id="ARBA00023295"/>
    </source>
</evidence>
<comment type="similarity">
    <text evidence="5">Belongs to the glycosyl hydrolase.</text>
</comment>
<dbReference type="Proteomes" id="UP000183255">
    <property type="component" value="Unassembled WGS sequence"/>
</dbReference>
<evidence type="ECO:0000259" key="8">
    <source>
        <dbReference type="Pfam" id="PF16874"/>
    </source>
</evidence>
<dbReference type="PIRSF" id="PIRSF005536">
    <property type="entry name" value="Agal"/>
    <property type="match status" value="1"/>
</dbReference>
<evidence type="ECO:0000259" key="9">
    <source>
        <dbReference type="Pfam" id="PF16875"/>
    </source>
</evidence>
<keyword evidence="4 5" id="KW-0326">Glycosidase</keyword>
<feature type="domain" description="Glycosyl hydrolase family 36 N-terminal" evidence="9">
    <location>
        <begin position="26"/>
        <end position="279"/>
    </location>
</feature>
<protein>
    <recommendedName>
        <fullName evidence="2 5">Alpha-galactosidase</fullName>
        <ecNumber evidence="2 5">3.2.1.22</ecNumber>
    </recommendedName>
</protein>
<dbReference type="EC" id="3.2.1.22" evidence="2 5"/>
<keyword evidence="3 5" id="KW-0378">Hydrolase</keyword>
<feature type="binding site" evidence="7">
    <location>
        <position position="518"/>
    </location>
    <ligand>
        <name>substrate</name>
    </ligand>
</feature>
<proteinExistence type="inferred from homology"/>
<dbReference type="Pfam" id="PF16875">
    <property type="entry name" value="Glyco_hydro_36N"/>
    <property type="match status" value="1"/>
</dbReference>
<evidence type="ECO:0000256" key="7">
    <source>
        <dbReference type="PIRSR" id="PIRSR005536-2"/>
    </source>
</evidence>
<dbReference type="AlphaFoldDB" id="A0A1G8HI66"/>
<dbReference type="PROSITE" id="PS00512">
    <property type="entry name" value="ALPHA_GALACTOSIDASE"/>
    <property type="match status" value="1"/>
</dbReference>
<dbReference type="InterPro" id="IPR050985">
    <property type="entry name" value="Alpha-glycosidase_related"/>
</dbReference>
<dbReference type="CDD" id="cd14791">
    <property type="entry name" value="GH36"/>
    <property type="match status" value="1"/>
</dbReference>
<comment type="catalytic activity">
    <reaction evidence="1 5">
        <text>Hydrolysis of terminal, non-reducing alpha-D-galactose residues in alpha-D-galactosides, including galactose oligosaccharides, galactomannans and galactolipids.</text>
        <dbReference type="EC" id="3.2.1.22"/>
    </reaction>
</comment>
<evidence type="ECO:0000256" key="3">
    <source>
        <dbReference type="ARBA" id="ARBA00022801"/>
    </source>
</evidence>
<gene>
    <name evidence="10" type="ORF">SAMN05421804_101592</name>
</gene>
<feature type="binding site" evidence="7">
    <location>
        <position position="437"/>
    </location>
    <ligand>
        <name>substrate</name>
    </ligand>
</feature>
<evidence type="ECO:0000256" key="6">
    <source>
        <dbReference type="PIRSR" id="PIRSR005536-1"/>
    </source>
</evidence>
<dbReference type="PANTHER" id="PTHR43053:SF3">
    <property type="entry name" value="ALPHA-GALACTOSIDASE C-RELATED"/>
    <property type="match status" value="1"/>
</dbReference>
<evidence type="ECO:0000256" key="1">
    <source>
        <dbReference type="ARBA" id="ARBA00001255"/>
    </source>
</evidence>
<name>A0A1G8HI66_9CLOT</name>
<dbReference type="InterPro" id="IPR038417">
    <property type="entry name" value="Alpga-gal_N_sf"/>
</dbReference>
<dbReference type="InterPro" id="IPR017853">
    <property type="entry name" value="GH"/>
</dbReference>
<dbReference type="InterPro" id="IPR031705">
    <property type="entry name" value="Glyco_hydro_36_C"/>
</dbReference>
<organism evidence="10 11">
    <name type="scientific">Proteiniclasticum ruminis</name>
    <dbReference type="NCBI Taxonomy" id="398199"/>
    <lineage>
        <taxon>Bacteria</taxon>
        <taxon>Bacillati</taxon>
        <taxon>Bacillota</taxon>
        <taxon>Clostridia</taxon>
        <taxon>Eubacteriales</taxon>
        <taxon>Clostridiaceae</taxon>
        <taxon>Proteiniclasticum</taxon>
    </lineage>
</organism>
<dbReference type="RefSeq" id="WP_031573877.1">
    <property type="nucleotide sequence ID" value="NZ_FNDZ01000001.1"/>
</dbReference>
<dbReference type="EMBL" id="FNDZ01000001">
    <property type="protein sequence ID" value="SDI06356.1"/>
    <property type="molecule type" value="Genomic_DNA"/>
</dbReference>
<dbReference type="FunFam" id="3.20.20.70:FF:000118">
    <property type="entry name" value="Alpha-galactosidase"/>
    <property type="match status" value="1"/>
</dbReference>
<dbReference type="InterPro" id="IPR013785">
    <property type="entry name" value="Aldolase_TIM"/>
</dbReference>
<feature type="binding site" evidence="7">
    <location>
        <begin position="360"/>
        <end position="361"/>
    </location>
    <ligand>
        <name>substrate</name>
    </ligand>
</feature>
<sequence>MIEVHQKVFRLSTRSTSYLFRILPTGHLENLHYGRLLAWQDFQGLYMKQNAGVGSSVLYEEGGYTLDLLPLEYSFNGKGDFREMPLEIKMPDGSYVCDFQYESHEILEGTLPMEEMPTAKGEEAENLVVHLSDRLFPLKMMLIYTVFPDCDVITRRAVIENRSDQPVEILKFMSMQLDLLMDHPEVLTLSGGWIREAKKERHRIPVGSFLQESRTGGSSNRHNPGLLLMEKNATEDFGKVYGFNLLYSGNHRSVVEKTSHGLVRVHQGVSPHNFCWMLESGETFRTPEAVMTVSMDGMNGVSHHFHDFINRHIISQEFQYKERPVLMNNWEATFFDFNERKILSLAKEAKKLGVELFVLDDGWFGERNSDRAGLGDYWENRKKLPSGIKGLAEKIKAMGLDFGLWFEPEMVNEDSDLYRNHPEYALRVPGRTPSKGRNQLVLDLNRKEVQDYIIKEVSHLLESCDISYVKWDMNRHMSDVYSGAVNHQGMAFHGYILGLYRVLKILTERFPKVLFESCSSGGNRFDLGMLSYMPQVWASDNTDPISRLTIQEGLSYFYPLSTMGAHVSDSPHQQTLRKTPLETRFHVASFGVLGYELELTHLNLKEKEEVKKQIAWYKKYRSLMQFGRFYRFDRVRENRVNFQVVSEDRKQTVQGFFQKIQEPSPPFDVMPFKGLPNENTYVVRTREASMDIEAFGSLLKHVMPIKLSPGGLILRNARKFYRLPHNVEEYTVKGDLLSEGLRLHQQFMGTGYQKDTRMLGDFGSQLMVGEMKEEK</sequence>
<dbReference type="Pfam" id="PF16874">
    <property type="entry name" value="Glyco_hydro_36C"/>
    <property type="match status" value="1"/>
</dbReference>
<reference evidence="10 11" key="1">
    <citation type="submission" date="2016-10" db="EMBL/GenBank/DDBJ databases">
        <authorList>
            <person name="de Groot N.N."/>
        </authorList>
    </citation>
    <scope>NUCLEOTIDE SEQUENCE [LARGE SCALE GENOMIC DNA]</scope>
    <source>
        <strain evidence="10 11">CGMCC 1.5058</strain>
    </source>
</reference>
<dbReference type="GO" id="GO:0016052">
    <property type="term" value="P:carbohydrate catabolic process"/>
    <property type="evidence" value="ECO:0007669"/>
    <property type="project" value="InterPro"/>
</dbReference>
<dbReference type="InterPro" id="IPR013780">
    <property type="entry name" value="Glyco_hydro_b"/>
</dbReference>
<evidence type="ECO:0000313" key="11">
    <source>
        <dbReference type="Proteomes" id="UP000183255"/>
    </source>
</evidence>
<dbReference type="PRINTS" id="PR00743">
    <property type="entry name" value="GLHYDRLASE36"/>
</dbReference>
<dbReference type="Gene3D" id="2.60.40.1180">
    <property type="entry name" value="Golgi alpha-mannosidase II"/>
    <property type="match status" value="1"/>
</dbReference>
<feature type="binding site" evidence="7">
    <location>
        <position position="540"/>
    </location>
    <ligand>
        <name>substrate</name>
    </ligand>
</feature>